<dbReference type="EMBL" id="FXSZ01000005">
    <property type="protein sequence ID" value="SMO65829.1"/>
    <property type="molecule type" value="Genomic_DNA"/>
</dbReference>
<proteinExistence type="inferred from homology"/>
<dbReference type="Gene3D" id="3.30.379.10">
    <property type="entry name" value="Chitobiase/beta-hexosaminidase domain 2-like"/>
    <property type="match status" value="1"/>
</dbReference>
<dbReference type="PRINTS" id="PR00738">
    <property type="entry name" value="GLHYDRLASE20"/>
</dbReference>
<dbReference type="SUPFAM" id="SSF51445">
    <property type="entry name" value="(Trans)glycosidases"/>
    <property type="match status" value="1"/>
</dbReference>
<sequence>MLRRFLLSIIALLFIFSATFAQTADINIIPQPVLVNSLGDFFKLDRDTKIIFNNEESKKTAEFFSNIITVPTGLKLPLQDSSAKSIGKEITVQFIINAKIDSLIGKEGYRLKATPKKVEIVANTGEGLFYGMQTLLQLLPKEIERKTASNQPFWSVPCVEIVDYPRFGWRGLMLDVSRHFFPKEYVKKYIDQMVKYKFNVFHWHLTDDQGWRIEIKSFPKLTQVGAWRVPRSGEWRSNAAPEPGEANTYGGFYTQEDIKEVVAYAAERHVTILPEIDVPGHSMAALTAYPELSCFGGPFTVNVGNKFYKQQENSLCPGNECSFEFMDSVITEVARLFPGTYIHIGGDECYKGFWEKCPKCKARMKTDSIASLAELQSYFIHRMEQIVISKGKRMIGWDEILEGGLAPEATVMSWRGMQGGIEAAQMGHQVIMTPDKFCYLDLYQGDPIVEPYTYSSCRLSSSYSFEPVPPNVDPKFILGGQGNLWTEAVPNTRHAEYMTWPRGLALSEVLWSQKQNKNWNSFTKRMEVQFERFDQAEIKYARSSFDPMVKLIRDTDFKNKVQVNTEVSGLDIYFSFDGTEPDQFYQKYAGPLEIPKGADTFKAVSYRNGEQVGRMITLKMKELERRR</sequence>
<dbReference type="InterPro" id="IPR015882">
    <property type="entry name" value="HEX_bac_N"/>
</dbReference>
<keyword evidence="4" id="KW-0378">Hydrolase</keyword>
<name>A0A521D2A3_9SPHI</name>
<evidence type="ECO:0000259" key="8">
    <source>
        <dbReference type="Pfam" id="PF00728"/>
    </source>
</evidence>
<evidence type="ECO:0000313" key="10">
    <source>
        <dbReference type="EMBL" id="SMO65829.1"/>
    </source>
</evidence>
<dbReference type="RefSeq" id="WP_142603790.1">
    <property type="nucleotide sequence ID" value="NZ_FXSZ01000005.1"/>
</dbReference>
<dbReference type="PANTHER" id="PTHR22600:SF57">
    <property type="entry name" value="BETA-N-ACETYLHEXOSAMINIDASE"/>
    <property type="match status" value="1"/>
</dbReference>
<dbReference type="InterPro" id="IPR029018">
    <property type="entry name" value="Hex-like_dom2"/>
</dbReference>
<dbReference type="InterPro" id="IPR017853">
    <property type="entry name" value="GH"/>
</dbReference>
<dbReference type="OrthoDB" id="1006965at2"/>
<gene>
    <name evidence="10" type="ORF">SAMN06265350_105184</name>
</gene>
<organism evidence="10 11">
    <name type="scientific">Solitalea koreensis</name>
    <dbReference type="NCBI Taxonomy" id="543615"/>
    <lineage>
        <taxon>Bacteria</taxon>
        <taxon>Pseudomonadati</taxon>
        <taxon>Bacteroidota</taxon>
        <taxon>Sphingobacteriia</taxon>
        <taxon>Sphingobacteriales</taxon>
        <taxon>Sphingobacteriaceae</taxon>
        <taxon>Solitalea</taxon>
    </lineage>
</organism>
<reference evidence="10 11" key="1">
    <citation type="submission" date="2017-05" db="EMBL/GenBank/DDBJ databases">
        <authorList>
            <person name="Varghese N."/>
            <person name="Submissions S."/>
        </authorList>
    </citation>
    <scope>NUCLEOTIDE SEQUENCE [LARGE SCALE GENOMIC DNA]</scope>
    <source>
        <strain evidence="10 11">DSM 21342</strain>
    </source>
</reference>
<evidence type="ECO:0000256" key="2">
    <source>
        <dbReference type="ARBA" id="ARBA00006285"/>
    </source>
</evidence>
<comment type="catalytic activity">
    <reaction evidence="1">
        <text>Hydrolysis of terminal non-reducing N-acetyl-D-hexosamine residues in N-acetyl-beta-D-hexosaminides.</text>
        <dbReference type="EC" id="3.2.1.52"/>
    </reaction>
</comment>
<evidence type="ECO:0000256" key="4">
    <source>
        <dbReference type="ARBA" id="ARBA00022801"/>
    </source>
</evidence>
<dbReference type="PANTHER" id="PTHR22600">
    <property type="entry name" value="BETA-HEXOSAMINIDASE"/>
    <property type="match status" value="1"/>
</dbReference>
<feature type="chain" id="PRO_5021897392" description="beta-N-acetylhexosaminidase" evidence="7">
    <location>
        <begin position="24"/>
        <end position="627"/>
    </location>
</feature>
<evidence type="ECO:0000256" key="5">
    <source>
        <dbReference type="ARBA" id="ARBA00023295"/>
    </source>
</evidence>
<dbReference type="Pfam" id="PF02838">
    <property type="entry name" value="Glyco_hydro_20b"/>
    <property type="match status" value="1"/>
</dbReference>
<feature type="signal peptide" evidence="7">
    <location>
        <begin position="1"/>
        <end position="23"/>
    </location>
</feature>
<keyword evidence="5" id="KW-0326">Glycosidase</keyword>
<feature type="active site" description="Proton donor" evidence="6">
    <location>
        <position position="348"/>
    </location>
</feature>
<evidence type="ECO:0000259" key="9">
    <source>
        <dbReference type="Pfam" id="PF02838"/>
    </source>
</evidence>
<dbReference type="EC" id="3.2.1.52" evidence="3"/>
<evidence type="ECO:0000313" key="11">
    <source>
        <dbReference type="Proteomes" id="UP000315971"/>
    </source>
</evidence>
<dbReference type="GO" id="GO:0004563">
    <property type="term" value="F:beta-N-acetylhexosaminidase activity"/>
    <property type="evidence" value="ECO:0007669"/>
    <property type="project" value="UniProtKB-EC"/>
</dbReference>
<evidence type="ECO:0000256" key="6">
    <source>
        <dbReference type="PIRSR" id="PIRSR625705-1"/>
    </source>
</evidence>
<protein>
    <recommendedName>
        <fullName evidence="3">beta-N-acetylhexosaminidase</fullName>
        <ecNumber evidence="3">3.2.1.52</ecNumber>
    </recommendedName>
</protein>
<evidence type="ECO:0000256" key="3">
    <source>
        <dbReference type="ARBA" id="ARBA00012663"/>
    </source>
</evidence>
<dbReference type="InterPro" id="IPR026876">
    <property type="entry name" value="Fn3_assoc_repeat"/>
</dbReference>
<keyword evidence="7" id="KW-0732">Signal</keyword>
<dbReference type="GO" id="GO:0016020">
    <property type="term" value="C:membrane"/>
    <property type="evidence" value="ECO:0007669"/>
    <property type="project" value="TreeGrafter"/>
</dbReference>
<dbReference type="GO" id="GO:0005975">
    <property type="term" value="P:carbohydrate metabolic process"/>
    <property type="evidence" value="ECO:0007669"/>
    <property type="project" value="InterPro"/>
</dbReference>
<comment type="similarity">
    <text evidence="2">Belongs to the glycosyl hydrolase 20 family.</text>
</comment>
<dbReference type="Pfam" id="PF13287">
    <property type="entry name" value="Fn3_assoc"/>
    <property type="match status" value="1"/>
</dbReference>
<accession>A0A521D2A3</accession>
<dbReference type="SUPFAM" id="SSF55545">
    <property type="entry name" value="beta-N-acetylhexosaminidase-like domain"/>
    <property type="match status" value="1"/>
</dbReference>
<feature type="domain" description="Glycoside hydrolase family 20 catalytic" evidence="8">
    <location>
        <begin position="167"/>
        <end position="513"/>
    </location>
</feature>
<feature type="domain" description="Beta-hexosaminidase bacterial type N-terminal" evidence="9">
    <location>
        <begin position="26"/>
        <end position="164"/>
    </location>
</feature>
<dbReference type="Pfam" id="PF00728">
    <property type="entry name" value="Glyco_hydro_20"/>
    <property type="match status" value="1"/>
</dbReference>
<evidence type="ECO:0000256" key="1">
    <source>
        <dbReference type="ARBA" id="ARBA00001231"/>
    </source>
</evidence>
<dbReference type="InterPro" id="IPR025705">
    <property type="entry name" value="Beta_hexosaminidase_sua/sub"/>
</dbReference>
<dbReference type="Gene3D" id="3.20.20.80">
    <property type="entry name" value="Glycosidases"/>
    <property type="match status" value="1"/>
</dbReference>
<dbReference type="CDD" id="cd06563">
    <property type="entry name" value="GH20_chitobiase-like"/>
    <property type="match status" value="1"/>
</dbReference>
<dbReference type="GO" id="GO:0030203">
    <property type="term" value="P:glycosaminoglycan metabolic process"/>
    <property type="evidence" value="ECO:0007669"/>
    <property type="project" value="TreeGrafter"/>
</dbReference>
<dbReference type="Proteomes" id="UP000315971">
    <property type="component" value="Unassembled WGS sequence"/>
</dbReference>
<keyword evidence="11" id="KW-1185">Reference proteome</keyword>
<dbReference type="AlphaFoldDB" id="A0A521D2A3"/>
<evidence type="ECO:0000256" key="7">
    <source>
        <dbReference type="SAM" id="SignalP"/>
    </source>
</evidence>
<dbReference type="InterPro" id="IPR015883">
    <property type="entry name" value="Glyco_hydro_20_cat"/>
</dbReference>